<evidence type="ECO:0000256" key="8">
    <source>
        <dbReference type="ARBA" id="ARBA00022729"/>
    </source>
</evidence>
<dbReference type="Pfam" id="PF08742">
    <property type="entry name" value="C8"/>
    <property type="match status" value="4"/>
</dbReference>
<keyword evidence="5" id="KW-0245">EGF-like domain</keyword>
<dbReference type="PROSITE" id="PS51034">
    <property type="entry name" value="ZP_2"/>
    <property type="match status" value="3"/>
</dbReference>
<dbReference type="SMART" id="SM00216">
    <property type="entry name" value="VWD"/>
    <property type="match status" value="4"/>
</dbReference>
<reference evidence="18 19" key="1">
    <citation type="submission" date="2023-09" db="EMBL/GenBank/DDBJ databases">
        <authorList>
            <person name="Wang M."/>
        </authorList>
    </citation>
    <scope>NUCLEOTIDE SEQUENCE [LARGE SCALE GENOMIC DNA]</scope>
    <source>
        <strain evidence="18">GT-2023</strain>
        <tissue evidence="18">Liver</tissue>
    </source>
</reference>
<evidence type="ECO:0000256" key="13">
    <source>
        <dbReference type="ARBA" id="ARBA00023180"/>
    </source>
</evidence>
<dbReference type="PANTHER" id="PTHR46160">
    <property type="entry name" value="ALPHA-TECTORIN-RELATED"/>
    <property type="match status" value="1"/>
</dbReference>
<dbReference type="PROSITE" id="PS51233">
    <property type="entry name" value="VWFD"/>
    <property type="match status" value="4"/>
</dbReference>
<evidence type="ECO:0000313" key="19">
    <source>
        <dbReference type="Proteomes" id="UP001558613"/>
    </source>
</evidence>
<dbReference type="PANTHER" id="PTHR46160:SF9">
    <property type="entry name" value="PROTEIN PRY2-RELATED"/>
    <property type="match status" value="1"/>
</dbReference>
<dbReference type="InterPro" id="IPR001007">
    <property type="entry name" value="VWF_dom"/>
</dbReference>
<name>A0ABR3MK28_9TELE</name>
<dbReference type="SUPFAM" id="SSF57567">
    <property type="entry name" value="Serine protease inhibitors"/>
    <property type="match status" value="3"/>
</dbReference>
<keyword evidence="6" id="KW-0399">Innate immunity</keyword>
<accession>A0ABR3MK28</accession>
<feature type="domain" description="VWFD" evidence="17">
    <location>
        <begin position="4083"/>
        <end position="4261"/>
    </location>
</feature>
<feature type="domain" description="VWFD" evidence="17">
    <location>
        <begin position="3694"/>
        <end position="3873"/>
    </location>
</feature>
<dbReference type="EMBL" id="JAYMGO010000012">
    <property type="protein sequence ID" value="KAL1264811.1"/>
    <property type="molecule type" value="Genomic_DNA"/>
</dbReference>
<keyword evidence="7" id="KW-0336">GPI-anchor</keyword>
<feature type="domain" description="ZP" evidence="15">
    <location>
        <begin position="1"/>
        <end position="151"/>
    </location>
</feature>
<dbReference type="InterPro" id="IPR001507">
    <property type="entry name" value="ZP_dom"/>
</dbReference>
<keyword evidence="4" id="KW-0964">Secreted</keyword>
<dbReference type="InterPro" id="IPR052749">
    <property type="entry name" value="Alpha-tectorin"/>
</dbReference>
<keyword evidence="11" id="KW-0472">Membrane</keyword>
<dbReference type="Pfam" id="PF12714">
    <property type="entry name" value="TILa"/>
    <property type="match status" value="1"/>
</dbReference>
<evidence type="ECO:0000259" key="16">
    <source>
        <dbReference type="PROSITE" id="PS51220"/>
    </source>
</evidence>
<evidence type="ECO:0000259" key="15">
    <source>
        <dbReference type="PROSITE" id="PS51034"/>
    </source>
</evidence>
<dbReference type="InterPro" id="IPR003886">
    <property type="entry name" value="NIDO_dom"/>
</dbReference>
<feature type="domain" description="VWFD" evidence="17">
    <location>
        <begin position="4852"/>
        <end position="5035"/>
    </location>
</feature>
<evidence type="ECO:0000256" key="4">
    <source>
        <dbReference type="ARBA" id="ARBA00022525"/>
    </source>
</evidence>
<dbReference type="InterPro" id="IPR017977">
    <property type="entry name" value="ZP_dom_CS"/>
</dbReference>
<evidence type="ECO:0000256" key="7">
    <source>
        <dbReference type="ARBA" id="ARBA00022622"/>
    </source>
</evidence>
<dbReference type="InterPro" id="IPR025615">
    <property type="entry name" value="TILa_dom"/>
</dbReference>
<dbReference type="Pfam" id="PF01826">
    <property type="entry name" value="TIL"/>
    <property type="match status" value="3"/>
</dbReference>
<dbReference type="Proteomes" id="UP001558613">
    <property type="component" value="Unassembled WGS sequence"/>
</dbReference>
<comment type="caution">
    <text evidence="18">The sequence shown here is derived from an EMBL/GenBank/DDBJ whole genome shotgun (WGS) entry which is preliminary data.</text>
</comment>
<keyword evidence="9" id="KW-0677">Repeat</keyword>
<comment type="subcellular location">
    <subcellularLocation>
        <location evidence="1">Apical cell membrane</location>
        <topology evidence="1">Lipid-anchor</topology>
        <topology evidence="1">GPI-anchor</topology>
    </subcellularLocation>
    <subcellularLocation>
        <location evidence="2">Secreted</location>
    </subcellularLocation>
</comment>
<dbReference type="InterPro" id="IPR055355">
    <property type="entry name" value="ZP-C"/>
</dbReference>
<feature type="domain" description="NIDO" evidence="16">
    <location>
        <begin position="3495"/>
        <end position="3632"/>
    </location>
</feature>
<evidence type="ECO:0000256" key="1">
    <source>
        <dbReference type="ARBA" id="ARBA00004303"/>
    </source>
</evidence>
<proteinExistence type="predicted"/>
<evidence type="ECO:0000256" key="14">
    <source>
        <dbReference type="ARBA" id="ARBA00023288"/>
    </source>
</evidence>
<feature type="non-terminal residue" evidence="18">
    <location>
        <position position="5457"/>
    </location>
</feature>
<organism evidence="18 19">
    <name type="scientific">Cirrhinus molitorella</name>
    <name type="common">mud carp</name>
    <dbReference type="NCBI Taxonomy" id="172907"/>
    <lineage>
        <taxon>Eukaryota</taxon>
        <taxon>Metazoa</taxon>
        <taxon>Chordata</taxon>
        <taxon>Craniata</taxon>
        <taxon>Vertebrata</taxon>
        <taxon>Euteleostomi</taxon>
        <taxon>Actinopterygii</taxon>
        <taxon>Neopterygii</taxon>
        <taxon>Teleostei</taxon>
        <taxon>Ostariophysi</taxon>
        <taxon>Cypriniformes</taxon>
        <taxon>Cyprinidae</taxon>
        <taxon>Labeoninae</taxon>
        <taxon>Labeonini</taxon>
        <taxon>Cirrhinus</taxon>
    </lineage>
</organism>
<dbReference type="SMART" id="SM00539">
    <property type="entry name" value="NIDO"/>
    <property type="match status" value="1"/>
</dbReference>
<dbReference type="Pfam" id="PF23283">
    <property type="entry name" value="D8C_UMOD"/>
    <property type="match status" value="20"/>
</dbReference>
<evidence type="ECO:0008006" key="20">
    <source>
        <dbReference type="Google" id="ProtNLM"/>
    </source>
</evidence>
<keyword evidence="12" id="KW-1015">Disulfide bond</keyword>
<evidence type="ECO:0000256" key="9">
    <source>
        <dbReference type="ARBA" id="ARBA00022737"/>
    </source>
</evidence>
<dbReference type="InterPro" id="IPR014853">
    <property type="entry name" value="VWF/SSPO/ZAN-like_Cys-rich_dom"/>
</dbReference>
<evidence type="ECO:0000256" key="6">
    <source>
        <dbReference type="ARBA" id="ARBA00022588"/>
    </source>
</evidence>
<keyword evidence="19" id="KW-1185">Reference proteome</keyword>
<dbReference type="SMART" id="SM00215">
    <property type="entry name" value="VWC_out"/>
    <property type="match status" value="3"/>
</dbReference>
<dbReference type="Pfam" id="PF00100">
    <property type="entry name" value="Zona_pellucida"/>
    <property type="match status" value="3"/>
</dbReference>
<evidence type="ECO:0000259" key="17">
    <source>
        <dbReference type="PROSITE" id="PS51233"/>
    </source>
</evidence>
<evidence type="ECO:0000256" key="2">
    <source>
        <dbReference type="ARBA" id="ARBA00004613"/>
    </source>
</evidence>
<dbReference type="CDD" id="cd19941">
    <property type="entry name" value="TIL"/>
    <property type="match status" value="3"/>
</dbReference>
<dbReference type="InterPro" id="IPR001846">
    <property type="entry name" value="VWF_type-D"/>
</dbReference>
<gene>
    <name evidence="18" type="ORF">QQF64_005166</name>
</gene>
<keyword evidence="14" id="KW-0449">Lipoprotein</keyword>
<dbReference type="Gene3D" id="2.60.40.3210">
    <property type="entry name" value="Zona pellucida, ZP-N domain"/>
    <property type="match status" value="2"/>
</dbReference>
<feature type="domain" description="ZP" evidence="15">
    <location>
        <begin position="5168"/>
        <end position="5423"/>
    </location>
</feature>
<dbReference type="PROSITE" id="PS00682">
    <property type="entry name" value="ZP_1"/>
    <property type="match status" value="3"/>
</dbReference>
<dbReference type="InterPro" id="IPR002919">
    <property type="entry name" value="TIL_dom"/>
</dbReference>
<sequence>MDVEINPLETIVHKTLHAGEGRYQVRMIPYEDDEFTRPFTGRVDAELNQKMNVEVRVEGVDSRQFALVMDTCWATPVNDPDYSLRWDLIIRECPNPNDDTVELLQNGVSTSSRFSFRMFIFTANSTKLYLHCAVHLCLLSSNHCSSVQFVTMRFLISLCVSLLLLINGEITSAQTSESTTSISDPCYNYNTLDEYWRDIRQSSYQYYDHDDSHVEWSGWYRLYLNGESAQMSEWCVNTVGCGGETGLYLSGSHPTLEDGVVTRDVLGSYMWSNQCGAYTSNSIQVKACPGDYYVYKLVKPDVSIYMPSYCAVTFQSISSDPCYNYESLDRPWRANNESGDWICDESFSWNGWYRLFYYGMNIQMPETCVNSYSCNTYYTLWLNGPHPQIEDGVVTKEVCGSYYWGGCCDYKTKPIRVKACPGNYYVYELVNPQIWCAGYCTDVSTISQVVSTVSPDTITGSSVNLDYDPCNNYNTLDNHWRSTLNYWYWYGYINGHDDTRVEWDGWYRLFINGSSAQMPEWCFYYMSCGGYSSLWLGGSHPRLEDGVVTREIYGSRYDQCSYYRSEPVKVKACPGSYYVYKFTTPTLSIPAPVYCAVSLTTPSVDPCYNYTSLDEPWRATDNYYYSNYYYYGMCDYNVEWNGWYRLFYNGQNAQMPESCVNGGMCGTYEPLSLNGPHPQLEDGVVTRQVCLSSWSSCCDYSSHAIQVKACPGNYYVYEFVKPYFCGAYCAEVSSQSITSVFTTTETIPPPESITPPITTTAAPVDPCTNYNVLDDPWRATNNQHSSQVMCDNTVSWNGWYRLYIQGQSVQMPDTCVNQYSCGTDAPLWLNGGHPTVEDGVVTRDVCGHWSNNCCYFQSNPIKVKACPGDYYVYEFVSPTICNLAYCAESTTFSDPCYNYNTLDEYWRDIRQSPYQYYYDHDDSLVEWSGWYRLYLNGESAQMSEWCVSNVGCGGYTGLYLNSSHPTLEDGVVTRDVLGSYIWSNQCGAYTSNSIQVKACPGDYYVYKLVKPDVSIYMPSYCAVTFQSISSDPCYNYESLDRPWRANNVSGDWICDESFSWNGWYRLFYYGMNIQMPETCVNSYSCNTDISLSLSGPHPQIEDGVVTREVCGSYYWGGCCDYKTKPIRVKACPGNYYVYELVNPQIWCAGYCTDVSTISQVVSTVSPDIITGSSVNLDYDPCNNYNTLDNHWRSTLNYWYWYGYINGHDDTRVEWDGWYRLFINGSSAQMPEWCFYYMSCGGYSSLWLGGSHPRLEDGVVTREIYGSRYDQCSYYRSEPVKVKACPGSYYVYKFTRPTLSIPAPVYCAVSFTTPSVDPCYTYTSLDESWRATDNYVYSNYYYYGMCDYNVEWNGWYRLFYNGQNAQMPESCVNGGMCGTYEPLSLNGPHPQLEDGVVTRQVCLSSWSSCCDYSSHAIQVKACPGNYYVYEFVKPYFCGAYCAEVSSQSITPVSTTTETIPPPESITPPITTTAAPVDPCTNYNVLDDPWRATNNQHSSQVMCDNTVSWNGWYRLYIQGQSVQMPDTCVNQYSCGTDAPLWLNGGHPTVEDGVVTRDVCGHWSNNCCYFQSNPIKVKACPGDYYVYEFVSPTICNLAYCAESTTFSDPCYNYNSLDEYWRDIRQSAFQYYDHDDSHVEWSGWYRLYLNGESAQMSEWCVNTVGCGGYTGLYLSGSHPTLEDGVVTRDVLGSYIWSNQCGAYTSNSIQVKACPGDYYVYKLVKPDVSIYMPSYCAVTFQSISSDPCYNYESLDRPWRANNESGDYICDESFSWSGWYRLFYYGMNIQMPETCVHSYSCNTYYNLWLNGPHPQIEDGVVTREVCAGSYWSSCCDYKTNPIRVKACPGNYYVYELVNPQFWCAGYCTDVSTISQVVSTVSPDIITESSITLNYDPCNNYNTLDNHWRSTLNYWYWYGYINGHDDTRVEWDGWYRLFINGSSAQMPEWCFYYMSCGGFSSLYLGGSHPQLEDGVVTREIYGSYYDQCSYYRSEPIQVKACPGSYYVYKFTRPTLSIPAPVYCAVSFTTPSVDPCYTYTSLDEPWRATDNPYYSNYYYYGMCDYNVEWNGWYRLFYNGQNAQMPESCVSPYMCGTYEPLWLNGPHPQLEDGVVTRQVCVSSWSGCCDYSSHAIQVKACPGNYYVYEFVKPYICGAYCAEATSQSITSVSTTTETIPSVESITPPITTTDTPVDPCYNYNVLDDPWRATNNQHSSQIMCDYWVSWNGWYRLYIQGQSVEMPDTCVDEYSCGTHAPLWLNGGHPTVEDGVVTRDVCGHWSNNCCYFQSNPIKVKACPGDYYVYEFVSPTWCNLAYCAAAVNINATSTTVMPETTTVHRNPCFELSCSENERCGMKNGVYGCLCEKDHHRRRQRHDSFDFSETCESSSGSMSVSRCQLFEAGFPADNLHLSDPSCKGTVRNGRVEFHFDNDEHLCGTNLVANGTHFIYSNFILGTPRSEGLISREKILKLSFSCVYPQTQTLTMNAEINPLESIVHKILPAGEGRYQVRMIPYEDDEFTRPFTGRVDAELDQKMNVEVRVEGVDSRQFALVMDRCWATPVNNPDYSLHWDLIITECPNPNDDTVELLQNGVSTSSRFSFRMFIFTANSTKLYLHCAVHLCLLSSNHCSLDCNSEHHWRGRRSLDFHDSASISMGPLVLSEGNTDKWVPEQVKVPFVTMRPLISLCVSLLLLIIESTPSSSDPCYNYSSLDEYWRDIRQSSYQYYYDHDDSHVEWSGWYRLYLNGESAQMSEWCVSNVGCGGYTGLYLNGSHPTLEDGVVTREVLGSYIWSNQCGTYRSNSIQVKACPGDYYVYEFVKPNISAPVPSYCAVAFQSISSDPCYNYESLDRPWRANNESGDYICDNSISWSGWYRLFYYGMNIQMPETCVNSYSCNTYYTLWLNDPHPQIEDGVVTREVCVGTYMGRCCEYKSSPIRVKACPGNYYVYEFVSPKIGCSGYCTDVTTISQAGSTVSPDIFTGSSNTLNYDACNNYNILDNHWRSTFNYWSMYGFISDHDDTRVEWDGWYRLFINGSSAQMPEWCFYSMSCGGFSSLYLGGSHPRLEDGVVTREVVGSRDYQCSRYRSEPIQVKACPGDYYVYKFTRPTLSIPAPVYCAVNFSTPSVDPCYTYTSLDEPWRATDNNNTYYNGMCDYNVEWNGWYRLFYNGQNAQMPESCVNYGMCGSYNPLSLNGTHPQLEDGVVTRQVCFSSWGGCCDYTSHPIRVKACPGNYYVYEFVKPMFCSSYCVEAKSQSITSESTTPETIPVIESFTPPITTTAPPVDPCYNYNVLNDSWRATNNQHSSQIMCDSWVSWNGWYRLFIQDQSVQMPDTCVDQLSCGTHAPLWLNGGHPTVEDGVVTRDVCGHWSNNCCFFQSNPIKVKACPGDYYVYEFVSPSACSLAYCADASNINTTSTTVTSQPTTMDIMTVSGINITGPFYPFGTGDTVNDRIDDGSSSVIYLQQPFIFFGQSYNEIYVNNNGHLTFDGSWSSYTPYQFPANGGKDLIAPFWTDLDNRLKGVISYQQYTSGSVLTQATQDINQYFPELNFSASWVFVVTWDRVAYFPNSGTETSFQVVLISNGHLSFVLMNYGAIAVAQRYVQAGYDTVDSSHHFSITGSLQNDITHLPYSSNVNVSGRWAFRTDHGSHGCQFNGFQVQLGDSFWSDAACQERCTCTRRGLQCSFETCSYSQACRPAAFQYSCQNIQRRRCTISGDPHYYTFDNQIFHFQGTCTYVLSEACGNGLPYYRIEGKNEHRGSTHVSWTRMVRVFVYNEEIELVKDHYYEAKVNGTFKATPFSLHNGSIQVYRSGFSLVISTDFGLLVTYDAYSYVTISVPYNYQNATCGLCGNYNLHPEDDFRSVSGEILSSDVDFANSWKVKGDTDPECHDVRCTGLGCVSCTPDEMSLYSDTNHCGILGDIWGPFASCHSVFSPETYIQNCVYDLCLGGGYQPILCQALNVYAAQCQQQGVQLGQWRQPGFCEIQCPEHSHFESQGTSCPATCSNPSAPINCPLPNQESCVCDNGYILSAGQCVPEANCGCVFEGFYYSQGQSVVLDEDCGRQCVCSSRSMVCYEHQCGPAEVCGLHNGVRGCRPISYATCSVEGLGSYYTFDGQTFRYPGACGLTLARVMGPSQLPYFVLTVEKVPRGLQEFSRFLKFEAGETHISIELGEGSNVQVDGQMVRLPISVGSSQIHIYHSSVRGIVLETNFGVTIRADWPHIVRITAPTTYNGTLGGLCGNLNGNIEDEFYSPDGVLLDDSQLFADSWRDGSLSAHCVDPTDIWEPGLYQNRSEFSEHCSIMARNDGPFSECSRTQDPWQRIQNCIQMLEQTRGAREALCEALRSYTLHCQQKGITVREWRNITHCDPNCPANTHFELCSTSCPASCPSLSFPFQCTLPCQGGCQCNDGLLLDGDRCVPPTGCGCRYNGRYRQPGEQFWHGEECQSLCVCDGITGNVRCTPSSCGEQESCRVVGGEYGCHPRPHGNCYASGDPHYISFDGTYFDFQGTCRYVLAKVCNDTRGLPHFQVDARNEGLHGWPVSITAEVFVNVSGHLVHMSQDMNSNSAVKVDEEIRNLPVYLDSGRVSVYSTGQLTYVSTDFGLSVSYGFWTVNIVVPADYNGVVCGICGNFNGRPGDDFLTPSGALAPSADQFGAEWMVEGNMSCHHGRGDGLLCQDESTTQALCGIIRDNQGPFSFCHGFVDPQAYFDSCVFDVCISGNQIDVLCRSVQSYVSACQSANAIVYPWREIATCVMDCSSNIPNSHYEVCGTDCAHTCASSIDASCEHSCSEGCFCDEGFVKSGGLCVPVEQCGCLYDGFYYNIGEQFWDSTCSQRCQCFAPNDLRCSASSCPPGLQCAVRNGHRDCYSSMSTCTVWGDPHYITFDGAVAHFQGTCSYEIAQTCGNVTESDLEFRVVATNRHRGNMVVSFVSAVDVWLSQHGQQTHITIGQNRRVKVDGNAIDTPAYHINNLVEVHEKQGFVILNAFNEFIVHFDGHSNLLIKVSKRFHGSLCGMCGNFNGNPSDDKVTPRGDLTRDDNSFGLSWKSDTSIPGCGARDQPGNADECPARQRYSDLCSIITNTTGPFQNCHLHVDPAPYYYSCVYDLCLYTRANDMLCSAVEAYETACVTLDIQILEWRSGLRCDVRDRCSELSCSEDEWCGKKNGVYGCMCNDDLPRPQPDSFDFSETCESSSGSMSVSRCQLFEAGFPADVLHLNDPSCKGMVRNGRVDFHFDNEEHICGTNLVANGTHFIYSNFILGTPRSEGLISREKILKLSFSCVYPQTQTLSMNVEINPLESIVHKTLPAGEGRYQVRMIPYEDDEFTHPFTGRVDAELNQKMNVEVRVEGVDSRQFALVMDTCWATPVNDPDYSLRWDLIINECPNPNDDTVELLQNGVSTSSRFSFRMFIFTANSTKLYLHCAVHLCLLSSNRCSTDCNSEYHSRVRRSLDFHDSASISMGPLMLSEGNTDKWVPEQEK</sequence>
<keyword evidence="3" id="KW-1003">Cell membrane</keyword>
<dbReference type="InterPro" id="IPR042235">
    <property type="entry name" value="ZP-C_dom"/>
</dbReference>
<feature type="domain" description="VWFD" evidence="17">
    <location>
        <begin position="4468"/>
        <end position="4648"/>
    </location>
</feature>
<evidence type="ECO:0000256" key="11">
    <source>
        <dbReference type="ARBA" id="ARBA00023136"/>
    </source>
</evidence>
<dbReference type="Gene3D" id="2.10.25.10">
    <property type="entry name" value="Laminin"/>
    <property type="match status" value="3"/>
</dbReference>
<protein>
    <recommendedName>
        <fullName evidence="20">ZP domain-containing protein</fullName>
    </recommendedName>
</protein>
<keyword evidence="8" id="KW-0732">Signal</keyword>
<evidence type="ECO:0000256" key="5">
    <source>
        <dbReference type="ARBA" id="ARBA00022536"/>
    </source>
</evidence>
<dbReference type="SMART" id="SM00832">
    <property type="entry name" value="C8"/>
    <property type="match status" value="4"/>
</dbReference>
<keyword evidence="10" id="KW-0391">Immunity</keyword>
<dbReference type="SMART" id="SM00241">
    <property type="entry name" value="ZP"/>
    <property type="match status" value="2"/>
</dbReference>
<dbReference type="Gene3D" id="2.60.40.4100">
    <property type="entry name" value="Zona pellucida, ZP-C domain"/>
    <property type="match status" value="3"/>
</dbReference>
<dbReference type="Pfam" id="PF06119">
    <property type="entry name" value="NIDO"/>
    <property type="match status" value="1"/>
</dbReference>
<evidence type="ECO:0000256" key="10">
    <source>
        <dbReference type="ARBA" id="ARBA00022859"/>
    </source>
</evidence>
<keyword evidence="13" id="KW-0325">Glycoprotein</keyword>
<dbReference type="InterPro" id="IPR036084">
    <property type="entry name" value="Ser_inhib-like_sf"/>
</dbReference>
<evidence type="ECO:0000313" key="18">
    <source>
        <dbReference type="EMBL" id="KAL1264811.1"/>
    </source>
</evidence>
<dbReference type="InterPro" id="IPR057774">
    <property type="entry name" value="D8C_UMOD/GP2/OIT3-like"/>
</dbReference>
<feature type="domain" description="ZP" evidence="15">
    <location>
        <begin position="2373"/>
        <end position="2624"/>
    </location>
</feature>
<dbReference type="Pfam" id="PF00094">
    <property type="entry name" value="VWD"/>
    <property type="match status" value="4"/>
</dbReference>
<evidence type="ECO:0000256" key="12">
    <source>
        <dbReference type="ARBA" id="ARBA00023157"/>
    </source>
</evidence>
<evidence type="ECO:0000256" key="3">
    <source>
        <dbReference type="ARBA" id="ARBA00022475"/>
    </source>
</evidence>
<dbReference type="PROSITE" id="PS51220">
    <property type="entry name" value="NIDO"/>
    <property type="match status" value="1"/>
</dbReference>